<sequence>MAIVESGELGKKLVNSPMDVTGEYIGYLYNSLVKRGYLKGHSSTGYQLTAKGRDALFEFLRENRTRVKDMIGSLQQLGIGISSQEIEEVEKKPIEVK</sequence>
<comment type="caution">
    <text evidence="1">The sequence shown here is derived from an EMBL/GenBank/DDBJ whole genome shotgun (WGS) entry which is preliminary data.</text>
</comment>
<reference evidence="1" key="1">
    <citation type="journal article" date="2014" name="Front. Microbiol.">
        <title>High frequency of phylogenetically diverse reductive dehalogenase-homologous genes in deep subseafloor sedimentary metagenomes.</title>
        <authorList>
            <person name="Kawai M."/>
            <person name="Futagami T."/>
            <person name="Toyoda A."/>
            <person name="Takaki Y."/>
            <person name="Nishi S."/>
            <person name="Hori S."/>
            <person name="Arai W."/>
            <person name="Tsubouchi T."/>
            <person name="Morono Y."/>
            <person name="Uchiyama I."/>
            <person name="Ito T."/>
            <person name="Fujiyama A."/>
            <person name="Inagaki F."/>
            <person name="Takami H."/>
        </authorList>
    </citation>
    <scope>NUCLEOTIDE SEQUENCE</scope>
    <source>
        <strain evidence="1">Expedition CK06-06</strain>
    </source>
</reference>
<gene>
    <name evidence="1" type="ORF">S01H1_12146</name>
</gene>
<name>X0U7D4_9ZZZZ</name>
<proteinExistence type="predicted"/>
<evidence type="ECO:0000313" key="1">
    <source>
        <dbReference type="EMBL" id="GAF84425.1"/>
    </source>
</evidence>
<dbReference type="EMBL" id="BARS01006218">
    <property type="protein sequence ID" value="GAF84425.1"/>
    <property type="molecule type" value="Genomic_DNA"/>
</dbReference>
<dbReference type="AlphaFoldDB" id="X0U7D4"/>
<accession>X0U7D4</accession>
<protein>
    <submittedName>
        <fullName evidence="1">Uncharacterized protein</fullName>
    </submittedName>
</protein>
<organism evidence="1">
    <name type="scientific">marine sediment metagenome</name>
    <dbReference type="NCBI Taxonomy" id="412755"/>
    <lineage>
        <taxon>unclassified sequences</taxon>
        <taxon>metagenomes</taxon>
        <taxon>ecological metagenomes</taxon>
    </lineage>
</organism>